<accession>A0A540VYY2</accession>
<dbReference type="RefSeq" id="WP_141632659.1">
    <property type="nucleotide sequence ID" value="NZ_VIGB01000003.1"/>
</dbReference>
<dbReference type="EMBL" id="VIGB01000003">
    <property type="protein sequence ID" value="TQF01937.1"/>
    <property type="molecule type" value="Genomic_DNA"/>
</dbReference>
<evidence type="ECO:0000313" key="1">
    <source>
        <dbReference type="EMBL" id="TQF01937.1"/>
    </source>
</evidence>
<evidence type="ECO:0000313" key="2">
    <source>
        <dbReference type="Proteomes" id="UP000319103"/>
    </source>
</evidence>
<proteinExistence type="predicted"/>
<dbReference type="OrthoDB" id="3416595at2"/>
<reference evidence="1 2" key="1">
    <citation type="submission" date="2019-06" db="EMBL/GenBank/DDBJ databases">
        <title>Description of Kitasatospora acidophila sp. nov. isolated from pine grove soil, and reclassification of Streptomyces novaecaesareae to Kitasatospora novaeceasareae comb. nov.</title>
        <authorList>
            <person name="Kim M.J."/>
        </authorList>
    </citation>
    <scope>NUCLEOTIDE SEQUENCE [LARGE SCALE GENOMIC DNA]</scope>
    <source>
        <strain evidence="1 2">MMS16-CNU292</strain>
    </source>
</reference>
<comment type="caution">
    <text evidence="1">The sequence shown here is derived from an EMBL/GenBank/DDBJ whole genome shotgun (WGS) entry which is preliminary data.</text>
</comment>
<sequence length="376" mass="42988">MTPNPRWSIGPIRRFTRNLLLPATVAGHPIMLKYTRDPSEALAEIRGHQVLADHYRVPALHTHQRVPGGHLLLYERLPVGTDSGLLLDLLNQPGEPTNELRDYMTALTEAYRKAMSTTARLLHPRHIVRKLYWDRAQPGGRLDDYYLGRDYPFHGPLTVSELTNHTLIVNNRELHLDWHHTLTWIRDQFATDEPIWAALTQGDPTDVNLAYPLAWLDYDTAGMNSLPGEFANFLWYTTALGGWLVPTYNPTAFTDHPATLDQLPINRPKLHWLAIEPRTRTIRIDYSTTPAPARQAAANWYWKHLVEPTAADLWPGQDLGQLLRPYLVMRILAIYNVADLEARDRMIILARLAEAMDPGFNPITFFHLEETLCATP</sequence>
<gene>
    <name evidence="1" type="ORF">E6W39_06215</name>
</gene>
<name>A0A540VYY2_9ACTN</name>
<keyword evidence="2" id="KW-1185">Reference proteome</keyword>
<evidence type="ECO:0008006" key="3">
    <source>
        <dbReference type="Google" id="ProtNLM"/>
    </source>
</evidence>
<dbReference type="AlphaFoldDB" id="A0A540VYY2"/>
<protein>
    <recommendedName>
        <fullName evidence="3">Aminoglycoside phosphotransferase domain-containing protein</fullName>
    </recommendedName>
</protein>
<dbReference type="Proteomes" id="UP000319103">
    <property type="component" value="Unassembled WGS sequence"/>
</dbReference>
<organism evidence="1 2">
    <name type="scientific">Kitasatospora acidiphila</name>
    <dbReference type="NCBI Taxonomy" id="2567942"/>
    <lineage>
        <taxon>Bacteria</taxon>
        <taxon>Bacillati</taxon>
        <taxon>Actinomycetota</taxon>
        <taxon>Actinomycetes</taxon>
        <taxon>Kitasatosporales</taxon>
        <taxon>Streptomycetaceae</taxon>
        <taxon>Kitasatospora</taxon>
    </lineage>
</organism>